<organism evidence="21 22">
    <name type="scientific">Rhodovulum bhavnagarense</name>
    <dbReference type="NCBI Taxonomy" id="992286"/>
    <lineage>
        <taxon>Bacteria</taxon>
        <taxon>Pseudomonadati</taxon>
        <taxon>Pseudomonadota</taxon>
        <taxon>Alphaproteobacteria</taxon>
        <taxon>Rhodobacterales</taxon>
        <taxon>Paracoccaceae</taxon>
        <taxon>Rhodovulum</taxon>
    </lineage>
</organism>
<feature type="region of interest" description="Disordered" evidence="17">
    <location>
        <begin position="842"/>
        <end position="896"/>
    </location>
</feature>
<comment type="caution">
    <text evidence="21">The sequence shown here is derived from an EMBL/GenBank/DDBJ whole genome shotgun (WGS) entry which is preliminary data.</text>
</comment>
<dbReference type="HAMAP" id="MF_01382">
    <property type="entry name" value="SecA"/>
    <property type="match status" value="1"/>
</dbReference>
<dbReference type="SMART" id="SM00958">
    <property type="entry name" value="SecA_PP_bind"/>
    <property type="match status" value="1"/>
</dbReference>
<protein>
    <recommendedName>
        <fullName evidence="15 16">Protein translocase subunit SecA</fullName>
        <ecNumber evidence="15">7.4.2.8</ecNumber>
    </recommendedName>
</protein>
<dbReference type="InterPro" id="IPR001650">
    <property type="entry name" value="Helicase_C-like"/>
</dbReference>
<dbReference type="GO" id="GO:0031522">
    <property type="term" value="C:cell envelope Sec protein transport complex"/>
    <property type="evidence" value="ECO:0007669"/>
    <property type="project" value="TreeGrafter"/>
</dbReference>
<dbReference type="InterPro" id="IPR014018">
    <property type="entry name" value="SecA_motor_DEAD"/>
</dbReference>
<reference evidence="21 22" key="1">
    <citation type="submission" date="2019-03" db="EMBL/GenBank/DDBJ databases">
        <title>Genomic Encyclopedia of Type Strains, Phase IV (KMG-IV): sequencing the most valuable type-strain genomes for metagenomic binning, comparative biology and taxonomic classification.</title>
        <authorList>
            <person name="Goeker M."/>
        </authorList>
    </citation>
    <scope>NUCLEOTIDE SEQUENCE [LARGE SCALE GENOMIC DNA]</scope>
    <source>
        <strain evidence="21 22">DSM 24766</strain>
    </source>
</reference>
<comment type="function">
    <text evidence="15">Part of the Sec protein translocase complex. Interacts with the SecYEG preprotein conducting channel. Has a central role in coupling the hydrolysis of ATP to the transfer of proteins into and across the cell membrane, serving both as a receptor for the preprotein-SecB complex and as an ATP-driven molecular motor driving the stepwise translocation of polypeptide chains across the membrane.</text>
</comment>
<evidence type="ECO:0000256" key="3">
    <source>
        <dbReference type="ARBA" id="ARBA00022448"/>
    </source>
</evidence>
<dbReference type="PROSITE" id="PS01312">
    <property type="entry name" value="SECA"/>
    <property type="match status" value="1"/>
</dbReference>
<evidence type="ECO:0000256" key="13">
    <source>
        <dbReference type="ARBA" id="ARBA00023010"/>
    </source>
</evidence>
<keyword evidence="14 15" id="KW-0472">Membrane</keyword>
<accession>A0A4V2SW55</accession>
<keyword evidence="4 15" id="KW-1003">Cell membrane</keyword>
<comment type="catalytic activity">
    <reaction evidence="15">
        <text>ATP + H2O + cellular proteinSide 1 = ADP + phosphate + cellular proteinSide 2.</text>
        <dbReference type="EC" id="7.4.2.8"/>
    </reaction>
</comment>
<dbReference type="Gene3D" id="3.90.1440.10">
    <property type="entry name" value="SecA, preprotein cross-linking domain"/>
    <property type="match status" value="1"/>
</dbReference>
<evidence type="ECO:0000256" key="7">
    <source>
        <dbReference type="ARBA" id="ARBA00022723"/>
    </source>
</evidence>
<dbReference type="Gene3D" id="3.40.50.300">
    <property type="entry name" value="P-loop containing nucleotide triphosphate hydrolases"/>
    <property type="match status" value="2"/>
</dbReference>
<keyword evidence="5 15" id="KW-0963">Cytoplasm</keyword>
<evidence type="ECO:0000256" key="9">
    <source>
        <dbReference type="ARBA" id="ARBA00022833"/>
    </source>
</evidence>
<dbReference type="GO" id="GO:0043952">
    <property type="term" value="P:protein transport by the Sec complex"/>
    <property type="evidence" value="ECO:0007669"/>
    <property type="project" value="UniProtKB-ARBA"/>
</dbReference>
<dbReference type="InterPro" id="IPR004027">
    <property type="entry name" value="SEC_C_motif"/>
</dbReference>
<evidence type="ECO:0000259" key="20">
    <source>
        <dbReference type="PROSITE" id="PS51196"/>
    </source>
</evidence>
<dbReference type="AlphaFoldDB" id="A0A4V2SW55"/>
<dbReference type="SUPFAM" id="SSF52540">
    <property type="entry name" value="P-loop containing nucleoside triphosphate hydrolases"/>
    <property type="match status" value="2"/>
</dbReference>
<dbReference type="InterPro" id="IPR000185">
    <property type="entry name" value="SecA"/>
</dbReference>
<dbReference type="PANTHER" id="PTHR30612:SF0">
    <property type="entry name" value="CHLOROPLAST PROTEIN-TRANSPORTING ATPASE"/>
    <property type="match status" value="1"/>
</dbReference>
<evidence type="ECO:0000313" key="21">
    <source>
        <dbReference type="EMBL" id="TCP61086.1"/>
    </source>
</evidence>
<dbReference type="InterPro" id="IPR011116">
    <property type="entry name" value="SecA_Wing/Scaffold"/>
</dbReference>
<dbReference type="NCBIfam" id="NF009538">
    <property type="entry name" value="PRK12904.1"/>
    <property type="match status" value="1"/>
</dbReference>
<dbReference type="GO" id="GO:0005829">
    <property type="term" value="C:cytosol"/>
    <property type="evidence" value="ECO:0007669"/>
    <property type="project" value="TreeGrafter"/>
</dbReference>
<keyword evidence="6" id="KW-0997">Cell inner membrane</keyword>
<evidence type="ECO:0000259" key="19">
    <source>
        <dbReference type="PROSITE" id="PS51194"/>
    </source>
</evidence>
<evidence type="ECO:0000256" key="12">
    <source>
        <dbReference type="ARBA" id="ARBA00022967"/>
    </source>
</evidence>
<gene>
    <name evidence="15" type="primary">secA</name>
    <name evidence="21" type="ORF">EV663_10633</name>
</gene>
<evidence type="ECO:0000256" key="15">
    <source>
        <dbReference type="HAMAP-Rule" id="MF_01382"/>
    </source>
</evidence>
<dbReference type="GO" id="GO:0005524">
    <property type="term" value="F:ATP binding"/>
    <property type="evidence" value="ECO:0007669"/>
    <property type="project" value="UniProtKB-UniRule"/>
</dbReference>
<dbReference type="InterPro" id="IPR036266">
    <property type="entry name" value="SecA_Wing/Scaffold_sf"/>
</dbReference>
<dbReference type="Pfam" id="PF07516">
    <property type="entry name" value="SecA_SW"/>
    <property type="match status" value="1"/>
</dbReference>
<comment type="cofactor">
    <cofactor evidence="1">
        <name>Zn(2+)</name>
        <dbReference type="ChEBI" id="CHEBI:29105"/>
    </cofactor>
</comment>
<dbReference type="OrthoDB" id="9805579at2"/>
<evidence type="ECO:0000256" key="10">
    <source>
        <dbReference type="ARBA" id="ARBA00022840"/>
    </source>
</evidence>
<evidence type="ECO:0000256" key="6">
    <source>
        <dbReference type="ARBA" id="ARBA00022519"/>
    </source>
</evidence>
<keyword evidence="8 15" id="KW-0547">Nucleotide-binding</keyword>
<dbReference type="PRINTS" id="PR00906">
    <property type="entry name" value="SECA"/>
</dbReference>
<dbReference type="InterPro" id="IPR036670">
    <property type="entry name" value="SecA_X-link_sf"/>
</dbReference>
<evidence type="ECO:0000256" key="5">
    <source>
        <dbReference type="ARBA" id="ARBA00022490"/>
    </source>
</evidence>
<dbReference type="InterPro" id="IPR011130">
    <property type="entry name" value="SecA_preprotein_X-link_dom"/>
</dbReference>
<dbReference type="GO" id="GO:0006605">
    <property type="term" value="P:protein targeting"/>
    <property type="evidence" value="ECO:0007669"/>
    <property type="project" value="UniProtKB-UniRule"/>
</dbReference>
<dbReference type="EMBL" id="SLXU01000006">
    <property type="protein sequence ID" value="TCP61086.1"/>
    <property type="molecule type" value="Genomic_DNA"/>
</dbReference>
<comment type="similarity">
    <text evidence="2 15 16">Belongs to the SecA family.</text>
</comment>
<evidence type="ECO:0000256" key="11">
    <source>
        <dbReference type="ARBA" id="ARBA00022927"/>
    </source>
</evidence>
<evidence type="ECO:0000256" key="16">
    <source>
        <dbReference type="RuleBase" id="RU003874"/>
    </source>
</evidence>
<keyword evidence="10 15" id="KW-0067">ATP-binding</keyword>
<dbReference type="Gene3D" id="1.10.3060.10">
    <property type="entry name" value="Helical scaffold and wing domains of SecA"/>
    <property type="match status" value="1"/>
</dbReference>
<evidence type="ECO:0000256" key="17">
    <source>
        <dbReference type="SAM" id="MobiDB-lite"/>
    </source>
</evidence>
<dbReference type="PROSITE" id="PS51196">
    <property type="entry name" value="SECA_MOTOR_DEAD"/>
    <property type="match status" value="1"/>
</dbReference>
<dbReference type="CDD" id="cd18803">
    <property type="entry name" value="SF2_C_secA"/>
    <property type="match status" value="1"/>
</dbReference>
<feature type="binding site" evidence="15">
    <location>
        <position position="89"/>
    </location>
    <ligand>
        <name>ATP</name>
        <dbReference type="ChEBI" id="CHEBI:30616"/>
    </ligand>
</feature>
<dbReference type="GO" id="GO:0065002">
    <property type="term" value="P:intracellular protein transmembrane transport"/>
    <property type="evidence" value="ECO:0007669"/>
    <property type="project" value="UniProtKB-UniRule"/>
</dbReference>
<dbReference type="InterPro" id="IPR044722">
    <property type="entry name" value="SecA_SF2_C"/>
</dbReference>
<keyword evidence="7" id="KW-0479">Metal-binding</keyword>
<dbReference type="FunFam" id="3.90.1440.10:FF:000001">
    <property type="entry name" value="Preprotein translocase subunit SecA"/>
    <property type="match status" value="1"/>
</dbReference>
<dbReference type="Pfam" id="PF07517">
    <property type="entry name" value="SecA_DEAD"/>
    <property type="match status" value="1"/>
</dbReference>
<keyword evidence="22" id="KW-1185">Reference proteome</keyword>
<feature type="compositionally biased region" description="Basic and acidic residues" evidence="17">
    <location>
        <begin position="868"/>
        <end position="878"/>
    </location>
</feature>
<dbReference type="GO" id="GO:0017038">
    <property type="term" value="P:protein import"/>
    <property type="evidence" value="ECO:0007669"/>
    <property type="project" value="InterPro"/>
</dbReference>
<keyword evidence="12 15" id="KW-1278">Translocase</keyword>
<keyword evidence="13 15" id="KW-0811">Translocation</keyword>
<proteinExistence type="inferred from homology"/>
<dbReference type="EC" id="7.4.2.8" evidence="15"/>
<dbReference type="CDD" id="cd17928">
    <property type="entry name" value="DEXDc_SecA"/>
    <property type="match status" value="1"/>
</dbReference>
<keyword evidence="9" id="KW-0862">Zinc</keyword>
<feature type="domain" description="Helicase ATP-binding" evidence="18">
    <location>
        <begin position="91"/>
        <end position="249"/>
    </location>
</feature>
<dbReference type="FunFam" id="1.10.3060.10:FF:000003">
    <property type="entry name" value="Protein translocase subunit SecA"/>
    <property type="match status" value="1"/>
</dbReference>
<dbReference type="SUPFAM" id="SSF81886">
    <property type="entry name" value="Helical scaffold and wing domains of SecA"/>
    <property type="match status" value="1"/>
</dbReference>
<dbReference type="RefSeq" id="WP_132951268.1">
    <property type="nucleotide sequence ID" value="NZ_SLXU01000006.1"/>
</dbReference>
<dbReference type="SMART" id="SM00957">
    <property type="entry name" value="SecA_DEAD"/>
    <property type="match status" value="1"/>
</dbReference>
<dbReference type="InterPro" id="IPR027417">
    <property type="entry name" value="P-loop_NTPase"/>
</dbReference>
<dbReference type="InterPro" id="IPR011115">
    <property type="entry name" value="SecA_DEAD"/>
</dbReference>
<dbReference type="Pfam" id="PF01043">
    <property type="entry name" value="SecA_PP_bind"/>
    <property type="match status" value="1"/>
</dbReference>
<keyword evidence="11 15" id="KW-0653">Protein transport</keyword>
<evidence type="ECO:0000256" key="2">
    <source>
        <dbReference type="ARBA" id="ARBA00007650"/>
    </source>
</evidence>
<sequence length="905" mass="101656">MLGIGTLGRKVFGTKNDRLIKKVRPLVDRINELEPEFERLSDEGLKQKTEEFKKRIAQGESLDDILPEAFANCREGARRALGLRAFDVQLIGGIFMHRGYIAEMKTGEGKTLVATFPAYLNALTGKGVHIVTVNDYLAKRDSDWMGKVYGALGLSAGVVYPFQPADEKHAAYAADITYATNNELGFDYLRDNMKSELSEMFQRGHYFAIVDEVDSILIDEARTPLIISGPSEDRSELYRTLDKVAPELTADHFTLDEKQRNVTFSEEGNEFLERRLLELGILPEGQSLYDPESTTIVHHATQALRAHKLFQKDKDYIVRGGEVVLIDEFTGRMMPGRRLSDGLHQAIEAKEGAAIQPENVTLASVTFQNYFRLYDKLAGMTGTAATEADEFREIYGLGVIEVPTNRPIAREDEHDAVFRTAEEKYTAIVDTIQKAHWRDQPVLVGTTSIEKSEMLSELLKQAKVPHNVLNARHHEQEAKIVAEAGRLGAVTIATNMAGRGTDIQLGGNVEMKVMEALAADPQAHPDEIRARIEAEHADEKNKVLKAGGLFVLGTERHESRRIDNQLRGRSGRQGDPGRSAFFLSLEDDLMRIFGSERLDKVLSTLGMKEGEAIVHPWVNKSLEKAQAKVEGRNFDIRKQLLKFDDVMNEQRKVIFAQRREIMEASDLSEIVQDMRQDVVDDLVAAHMPARSYADQWDTEGLREAVRDKLNLDLPVGEWAAEEGVDDEHVRERIAEAADVAMAAKAERFGPETMRSIEKQVLLNAIDAKWREHLLRLEHLRSVIGFRGYAQRDPLNEYKTESFALFESMLNGLREDVTVKLGQIRPLTDEEQARMMAQVEAQARSLEAAARQAHAEHPSPDGRPAPNESAREGFDETRPETWGNPGRNDPCPCGSGQKFKHCHGRF</sequence>
<dbReference type="Pfam" id="PF02810">
    <property type="entry name" value="SEC-C"/>
    <property type="match status" value="1"/>
</dbReference>
<evidence type="ECO:0000256" key="8">
    <source>
        <dbReference type="ARBA" id="ARBA00022741"/>
    </source>
</evidence>
<comment type="subunit">
    <text evidence="15">Monomer and homodimer. Part of the essential Sec protein translocation apparatus which comprises SecA, SecYEG and auxiliary proteins SecDF-YajC and YidC.</text>
</comment>
<evidence type="ECO:0000256" key="4">
    <source>
        <dbReference type="ARBA" id="ARBA00022475"/>
    </source>
</evidence>
<name>A0A4V2SW55_9RHOB</name>
<keyword evidence="3 15" id="KW-0813">Transport</keyword>
<evidence type="ECO:0000313" key="22">
    <source>
        <dbReference type="Proteomes" id="UP000295050"/>
    </source>
</evidence>
<dbReference type="GO" id="GO:0046872">
    <property type="term" value="F:metal ion binding"/>
    <property type="evidence" value="ECO:0007669"/>
    <property type="project" value="UniProtKB-KW"/>
</dbReference>
<evidence type="ECO:0000256" key="14">
    <source>
        <dbReference type="ARBA" id="ARBA00023136"/>
    </source>
</evidence>
<feature type="binding site" evidence="15">
    <location>
        <position position="502"/>
    </location>
    <ligand>
        <name>ATP</name>
        <dbReference type="ChEBI" id="CHEBI:30616"/>
    </ligand>
</feature>
<dbReference type="PROSITE" id="PS51194">
    <property type="entry name" value="HELICASE_CTER"/>
    <property type="match status" value="1"/>
</dbReference>
<dbReference type="GO" id="GO:0005886">
    <property type="term" value="C:plasma membrane"/>
    <property type="evidence" value="ECO:0007669"/>
    <property type="project" value="UniProtKB-SubCell"/>
</dbReference>
<comment type="subcellular location">
    <subcellularLocation>
        <location evidence="15">Cell membrane</location>
        <topology evidence="15">Peripheral membrane protein</topology>
        <orientation evidence="15">Cytoplasmic side</orientation>
    </subcellularLocation>
    <subcellularLocation>
        <location evidence="15">Cytoplasm</location>
    </subcellularLocation>
    <text evidence="15">Distribution is 50-50.</text>
</comment>
<dbReference type="Pfam" id="PF21090">
    <property type="entry name" value="P-loop_SecA"/>
    <property type="match status" value="1"/>
</dbReference>
<dbReference type="GO" id="GO:0008564">
    <property type="term" value="F:protein-exporting ATPase activity"/>
    <property type="evidence" value="ECO:0007669"/>
    <property type="project" value="UniProtKB-EC"/>
</dbReference>
<feature type="domain" description="Helicase C-terminal" evidence="19">
    <location>
        <begin position="424"/>
        <end position="622"/>
    </location>
</feature>
<dbReference type="SUPFAM" id="SSF81767">
    <property type="entry name" value="Pre-protein crosslinking domain of SecA"/>
    <property type="match status" value="1"/>
</dbReference>
<feature type="domain" description="SecA family profile" evidence="20">
    <location>
        <begin position="5"/>
        <end position="614"/>
    </location>
</feature>
<evidence type="ECO:0000256" key="1">
    <source>
        <dbReference type="ARBA" id="ARBA00001947"/>
    </source>
</evidence>
<dbReference type="Proteomes" id="UP000295050">
    <property type="component" value="Unassembled WGS sequence"/>
</dbReference>
<feature type="binding site" evidence="15">
    <location>
        <begin position="107"/>
        <end position="111"/>
    </location>
    <ligand>
        <name>ATP</name>
        <dbReference type="ChEBI" id="CHEBI:30616"/>
    </ligand>
</feature>
<dbReference type="InterPro" id="IPR020937">
    <property type="entry name" value="SecA_CS"/>
</dbReference>
<evidence type="ECO:0000259" key="18">
    <source>
        <dbReference type="PROSITE" id="PS51192"/>
    </source>
</evidence>
<dbReference type="PROSITE" id="PS51192">
    <property type="entry name" value="HELICASE_ATP_BIND_1"/>
    <property type="match status" value="1"/>
</dbReference>
<dbReference type="InterPro" id="IPR014001">
    <property type="entry name" value="Helicase_ATP-bd"/>
</dbReference>
<dbReference type="PANTHER" id="PTHR30612">
    <property type="entry name" value="SECA INNER MEMBRANE COMPONENT OF SEC PROTEIN SECRETION SYSTEM"/>
    <property type="match status" value="1"/>
</dbReference>
<dbReference type="FunFam" id="3.40.50.300:FF:000113">
    <property type="entry name" value="Preprotein translocase subunit SecA"/>
    <property type="match status" value="1"/>
</dbReference>
<dbReference type="NCBIfam" id="TIGR00963">
    <property type="entry name" value="secA"/>
    <property type="match status" value="1"/>
</dbReference>